<sequence length="117" mass="11789">MLLPPDVREDDGFSLMEAVVALLVLAVTAVSVAGLLTNTLDAARGNTQRTAASEVAGNVMEAVRNQSADDIPDGRTVIGNQFVDGTQYNVVQDAAYVPAAGGATCAGGGAPPTSGSR</sequence>
<gene>
    <name evidence="2" type="ORF">GCM10025868_03820</name>
</gene>
<protein>
    <recommendedName>
        <fullName evidence="4">Prepilin-type N-terminal cleavage/methylation domain-containing protein</fullName>
    </recommendedName>
</protein>
<evidence type="ECO:0000313" key="2">
    <source>
        <dbReference type="EMBL" id="GMA85132.1"/>
    </source>
</evidence>
<evidence type="ECO:0008006" key="4">
    <source>
        <dbReference type="Google" id="ProtNLM"/>
    </source>
</evidence>
<evidence type="ECO:0000256" key="1">
    <source>
        <dbReference type="SAM" id="Phobius"/>
    </source>
</evidence>
<accession>A0ABQ6JBF7</accession>
<organism evidence="2 3">
    <name type="scientific">Angustibacter aerolatus</name>
    <dbReference type="NCBI Taxonomy" id="1162965"/>
    <lineage>
        <taxon>Bacteria</taxon>
        <taxon>Bacillati</taxon>
        <taxon>Actinomycetota</taxon>
        <taxon>Actinomycetes</taxon>
        <taxon>Kineosporiales</taxon>
        <taxon>Kineosporiaceae</taxon>
    </lineage>
</organism>
<reference evidence="3" key="1">
    <citation type="journal article" date="2019" name="Int. J. Syst. Evol. Microbiol.">
        <title>The Global Catalogue of Microorganisms (GCM) 10K type strain sequencing project: providing services to taxonomists for standard genome sequencing and annotation.</title>
        <authorList>
            <consortium name="The Broad Institute Genomics Platform"/>
            <consortium name="The Broad Institute Genome Sequencing Center for Infectious Disease"/>
            <person name="Wu L."/>
            <person name="Ma J."/>
        </authorList>
    </citation>
    <scope>NUCLEOTIDE SEQUENCE [LARGE SCALE GENOMIC DNA]</scope>
    <source>
        <strain evidence="3">NBRC 108730</strain>
    </source>
</reference>
<evidence type="ECO:0000313" key="3">
    <source>
        <dbReference type="Proteomes" id="UP001157017"/>
    </source>
</evidence>
<comment type="caution">
    <text evidence="2">The sequence shown here is derived from an EMBL/GenBank/DDBJ whole genome shotgun (WGS) entry which is preliminary data.</text>
</comment>
<name>A0ABQ6JBF7_9ACTN</name>
<dbReference type="EMBL" id="BSUZ01000001">
    <property type="protein sequence ID" value="GMA85132.1"/>
    <property type="molecule type" value="Genomic_DNA"/>
</dbReference>
<keyword evidence="1" id="KW-0812">Transmembrane</keyword>
<proteinExistence type="predicted"/>
<keyword evidence="1" id="KW-1133">Transmembrane helix</keyword>
<feature type="transmembrane region" description="Helical" evidence="1">
    <location>
        <begin position="12"/>
        <end position="36"/>
    </location>
</feature>
<dbReference type="Proteomes" id="UP001157017">
    <property type="component" value="Unassembled WGS sequence"/>
</dbReference>
<keyword evidence="3" id="KW-1185">Reference proteome</keyword>
<keyword evidence="1" id="KW-0472">Membrane</keyword>